<gene>
    <name evidence="4" type="ORF">QFZ26_002971</name>
</gene>
<proteinExistence type="predicted"/>
<protein>
    <submittedName>
        <fullName evidence="4">Dehydrogenase</fullName>
    </submittedName>
</protein>
<feature type="domain" description="GFO/IDH/MocA-like oxidoreductase" evidence="3">
    <location>
        <begin position="151"/>
        <end position="220"/>
    </location>
</feature>
<feature type="domain" description="Gfo/Idh/MocA-like oxidoreductase N-terminal" evidence="2">
    <location>
        <begin position="5"/>
        <end position="117"/>
    </location>
</feature>
<evidence type="ECO:0000313" key="5">
    <source>
        <dbReference type="Proteomes" id="UP001239083"/>
    </source>
</evidence>
<dbReference type="Proteomes" id="UP001239083">
    <property type="component" value="Unassembled WGS sequence"/>
</dbReference>
<organism evidence="4 5">
    <name type="scientific">Agromyces ramosus</name>
    <dbReference type="NCBI Taxonomy" id="33879"/>
    <lineage>
        <taxon>Bacteria</taxon>
        <taxon>Bacillati</taxon>
        <taxon>Actinomycetota</taxon>
        <taxon>Actinomycetes</taxon>
        <taxon>Micrococcales</taxon>
        <taxon>Microbacteriaceae</taxon>
        <taxon>Agromyces</taxon>
    </lineage>
</organism>
<sequence>MTQPRILLVGAGTMGSLHARVIAQSNAASLATVVDGREDAGRALADRFGATWSPEMGDLRDIDAVVIAASTESHFDLARIVLEAGKPMLIEKPVADSLEKTLAVVELSETRGVPMMCGLLERFNPAVITAQALVDDPKFITATRHSPYAPRIRTGVGWDLLVHDVDLASRMLGGEPSSISGALGQFHPLSAPNAEDVAEAVLSFEGGRVAHISASRVGQRKIRNMSVHDLDKLIEIDLLRRDVTVYRHVSDQPADAEGRGYRQQTVIEIPELITAQEPLAAQLEHFVALIDGRVDADEERRSLLPAHRIVEALKRQSSETRTFGEEILNEIR</sequence>
<dbReference type="InterPro" id="IPR051450">
    <property type="entry name" value="Gfo/Idh/MocA_Oxidoreductases"/>
</dbReference>
<evidence type="ECO:0000259" key="2">
    <source>
        <dbReference type="Pfam" id="PF01408"/>
    </source>
</evidence>
<dbReference type="SUPFAM" id="SSF51735">
    <property type="entry name" value="NAD(P)-binding Rossmann-fold domains"/>
    <property type="match status" value="1"/>
</dbReference>
<dbReference type="Pfam" id="PF22725">
    <property type="entry name" value="GFO_IDH_MocA_C3"/>
    <property type="match status" value="1"/>
</dbReference>
<comment type="caution">
    <text evidence="4">The sequence shown here is derived from an EMBL/GenBank/DDBJ whole genome shotgun (WGS) entry which is preliminary data.</text>
</comment>
<dbReference type="PANTHER" id="PTHR43377:SF1">
    <property type="entry name" value="BILIVERDIN REDUCTASE A"/>
    <property type="match status" value="1"/>
</dbReference>
<dbReference type="Pfam" id="PF01408">
    <property type="entry name" value="GFO_IDH_MocA"/>
    <property type="match status" value="1"/>
</dbReference>
<keyword evidence="5" id="KW-1185">Reference proteome</keyword>
<reference evidence="4 5" key="1">
    <citation type="submission" date="2023-07" db="EMBL/GenBank/DDBJ databases">
        <title>Comparative genomics of wheat-associated soil bacteria to identify genetic determinants of phenazine resistance.</title>
        <authorList>
            <person name="Mouncey N."/>
        </authorList>
    </citation>
    <scope>NUCLEOTIDE SEQUENCE [LARGE SCALE GENOMIC DNA]</scope>
    <source>
        <strain evidence="4 5">V3I3</strain>
    </source>
</reference>
<dbReference type="EMBL" id="JAUSYY010000001">
    <property type="protein sequence ID" value="MDQ0895416.1"/>
    <property type="molecule type" value="Genomic_DNA"/>
</dbReference>
<dbReference type="InterPro" id="IPR036291">
    <property type="entry name" value="NAD(P)-bd_dom_sf"/>
</dbReference>
<dbReference type="PANTHER" id="PTHR43377">
    <property type="entry name" value="BILIVERDIN REDUCTASE A"/>
    <property type="match status" value="1"/>
</dbReference>
<dbReference type="Gene3D" id="3.30.360.10">
    <property type="entry name" value="Dihydrodipicolinate Reductase, domain 2"/>
    <property type="match status" value="1"/>
</dbReference>
<dbReference type="InterPro" id="IPR000683">
    <property type="entry name" value="Gfo/Idh/MocA-like_OxRdtase_N"/>
</dbReference>
<evidence type="ECO:0000259" key="3">
    <source>
        <dbReference type="Pfam" id="PF22725"/>
    </source>
</evidence>
<dbReference type="Gene3D" id="3.40.50.720">
    <property type="entry name" value="NAD(P)-binding Rossmann-like Domain"/>
    <property type="match status" value="1"/>
</dbReference>
<dbReference type="InterPro" id="IPR055170">
    <property type="entry name" value="GFO_IDH_MocA-like_dom"/>
</dbReference>
<name>A0ABU0RBH3_9MICO</name>
<dbReference type="RefSeq" id="WP_307043476.1">
    <property type="nucleotide sequence ID" value="NZ_JAUSYY010000001.1"/>
</dbReference>
<accession>A0ABU0RBH3</accession>
<keyword evidence="1" id="KW-0520">NAD</keyword>
<evidence type="ECO:0000313" key="4">
    <source>
        <dbReference type="EMBL" id="MDQ0895416.1"/>
    </source>
</evidence>
<evidence type="ECO:0000256" key="1">
    <source>
        <dbReference type="ARBA" id="ARBA00023027"/>
    </source>
</evidence>